<dbReference type="EMBL" id="CM037159">
    <property type="protein sequence ID" value="KAH7867431.1"/>
    <property type="molecule type" value="Genomic_DNA"/>
</dbReference>
<proteinExistence type="predicted"/>
<reference evidence="1 2" key="1">
    <citation type="journal article" date="2021" name="Hortic Res">
        <title>High-quality reference genome and annotation aids understanding of berry development for evergreen blueberry (Vaccinium darrowii).</title>
        <authorList>
            <person name="Yu J."/>
            <person name="Hulse-Kemp A.M."/>
            <person name="Babiker E."/>
            <person name="Staton M."/>
        </authorList>
    </citation>
    <scope>NUCLEOTIDE SEQUENCE [LARGE SCALE GENOMIC DNA]</scope>
    <source>
        <strain evidence="2">cv. NJ 8807/NJ 8810</strain>
        <tissue evidence="1">Young leaf</tissue>
    </source>
</reference>
<organism evidence="1 2">
    <name type="scientific">Vaccinium darrowii</name>
    <dbReference type="NCBI Taxonomy" id="229202"/>
    <lineage>
        <taxon>Eukaryota</taxon>
        <taxon>Viridiplantae</taxon>
        <taxon>Streptophyta</taxon>
        <taxon>Embryophyta</taxon>
        <taxon>Tracheophyta</taxon>
        <taxon>Spermatophyta</taxon>
        <taxon>Magnoliopsida</taxon>
        <taxon>eudicotyledons</taxon>
        <taxon>Gunneridae</taxon>
        <taxon>Pentapetalae</taxon>
        <taxon>asterids</taxon>
        <taxon>Ericales</taxon>
        <taxon>Ericaceae</taxon>
        <taxon>Vaccinioideae</taxon>
        <taxon>Vaccinieae</taxon>
        <taxon>Vaccinium</taxon>
    </lineage>
</organism>
<evidence type="ECO:0000313" key="2">
    <source>
        <dbReference type="Proteomes" id="UP000828048"/>
    </source>
</evidence>
<gene>
    <name evidence="1" type="ORF">Vadar_033302</name>
</gene>
<accession>A0ACB7ZPN1</accession>
<sequence>MAGASVLPPAEVLLSKRVQEMVLNGEEPPTPYSSKASGEEYEEELMKLKSALHSWGCFQAIGHGISSSFLDKIIQVAREFFEQPMEEKNKYSKTVVEFEGYGADPVPEEGQSLDWSDRLFLNVYPKDLQKLEFWLESPASFRELMSLHPNALTATRYDEDIKMHES</sequence>
<comment type="caution">
    <text evidence="1">The sequence shown here is derived from an EMBL/GenBank/DDBJ whole genome shotgun (WGS) entry which is preliminary data.</text>
</comment>
<name>A0ACB7ZPN1_9ERIC</name>
<dbReference type="Proteomes" id="UP000828048">
    <property type="component" value="Chromosome 9"/>
</dbReference>
<keyword evidence="2" id="KW-1185">Reference proteome</keyword>
<evidence type="ECO:0000313" key="1">
    <source>
        <dbReference type="EMBL" id="KAH7867431.1"/>
    </source>
</evidence>
<protein>
    <submittedName>
        <fullName evidence="1">Uncharacterized protein</fullName>
    </submittedName>
</protein>